<dbReference type="Gene3D" id="3.60.15.10">
    <property type="entry name" value="Ribonuclease Z/Hydroxyacylglutathione hydrolase-like"/>
    <property type="match status" value="1"/>
</dbReference>
<gene>
    <name evidence="2" type="ORF">DC045_06110</name>
</gene>
<reference evidence="2 3" key="1">
    <citation type="journal article" date="2018" name="Nat. Biotechnol.">
        <title>A standardized bacterial taxonomy based on genome phylogeny substantially revises the tree of life.</title>
        <authorList>
            <person name="Parks D.H."/>
            <person name="Chuvochina M."/>
            <person name="Waite D.W."/>
            <person name="Rinke C."/>
            <person name="Skarshewski A."/>
            <person name="Chaumeil P.A."/>
            <person name="Hugenholtz P."/>
        </authorList>
    </citation>
    <scope>NUCLEOTIDE SEQUENCE [LARGE SCALE GENOMIC DNA]</scope>
    <source>
        <strain evidence="2">UBA9380</strain>
    </source>
</reference>
<name>A0A352IR07_9GAMM</name>
<organism evidence="2 3">
    <name type="scientific">Marinobacter adhaerens</name>
    <dbReference type="NCBI Taxonomy" id="1033846"/>
    <lineage>
        <taxon>Bacteria</taxon>
        <taxon>Pseudomonadati</taxon>
        <taxon>Pseudomonadota</taxon>
        <taxon>Gammaproteobacteria</taxon>
        <taxon>Pseudomonadales</taxon>
        <taxon>Marinobacteraceae</taxon>
        <taxon>Marinobacter</taxon>
    </lineage>
</organism>
<dbReference type="PANTHER" id="PTHR11203:SF37">
    <property type="entry name" value="INTEGRATOR COMPLEX SUBUNIT 11"/>
    <property type="match status" value="1"/>
</dbReference>
<dbReference type="SUPFAM" id="SSF56281">
    <property type="entry name" value="Metallo-hydrolase/oxidoreductase"/>
    <property type="match status" value="1"/>
</dbReference>
<dbReference type="PANTHER" id="PTHR11203">
    <property type="entry name" value="CLEAVAGE AND POLYADENYLATION SPECIFICITY FACTOR FAMILY MEMBER"/>
    <property type="match status" value="1"/>
</dbReference>
<dbReference type="Pfam" id="PF12706">
    <property type="entry name" value="Lactamase_B_2"/>
    <property type="match status" value="1"/>
</dbReference>
<evidence type="ECO:0000259" key="1">
    <source>
        <dbReference type="Pfam" id="PF12706"/>
    </source>
</evidence>
<protein>
    <submittedName>
        <fullName evidence="2">MBL fold metallo-hydrolase</fullName>
    </submittedName>
</protein>
<dbReference type="GO" id="GO:0016787">
    <property type="term" value="F:hydrolase activity"/>
    <property type="evidence" value="ECO:0007669"/>
    <property type="project" value="UniProtKB-KW"/>
</dbReference>
<dbReference type="InterPro" id="IPR036866">
    <property type="entry name" value="RibonucZ/Hydroxyglut_hydro"/>
</dbReference>
<dbReference type="Proteomes" id="UP000263489">
    <property type="component" value="Unassembled WGS sequence"/>
</dbReference>
<feature type="non-terminal residue" evidence="2">
    <location>
        <position position="1"/>
    </location>
</feature>
<accession>A0A352IR07</accession>
<keyword evidence="2" id="KW-0378">Hydrolase</keyword>
<dbReference type="InterPro" id="IPR001279">
    <property type="entry name" value="Metallo-B-lactamas"/>
</dbReference>
<dbReference type="GO" id="GO:0004521">
    <property type="term" value="F:RNA endonuclease activity"/>
    <property type="evidence" value="ECO:0007669"/>
    <property type="project" value="TreeGrafter"/>
</dbReference>
<comment type="caution">
    <text evidence="2">The sequence shown here is derived from an EMBL/GenBank/DDBJ whole genome shotgun (WGS) entry which is preliminary data.</text>
</comment>
<dbReference type="AlphaFoldDB" id="A0A352IR07"/>
<feature type="domain" description="Metallo-beta-lactamase" evidence="1">
    <location>
        <begin position="5"/>
        <end position="52"/>
    </location>
</feature>
<dbReference type="EMBL" id="DNNA01000097">
    <property type="protein sequence ID" value="HBC33890.1"/>
    <property type="molecule type" value="Genomic_DNA"/>
</dbReference>
<evidence type="ECO:0000313" key="2">
    <source>
        <dbReference type="EMBL" id="HBC33890.1"/>
    </source>
</evidence>
<feature type="non-terminal residue" evidence="2">
    <location>
        <position position="55"/>
    </location>
</feature>
<evidence type="ECO:0000313" key="3">
    <source>
        <dbReference type="Proteomes" id="UP000263489"/>
    </source>
</evidence>
<dbReference type="InterPro" id="IPR050698">
    <property type="entry name" value="MBL"/>
</dbReference>
<sequence>WLRKRNRQPLPLDIASLDAVLLTHAHLDHSGYIPVLYKQGFRGAVYTHHATRELC</sequence>
<proteinExistence type="predicted"/>